<dbReference type="CDD" id="cd03205">
    <property type="entry name" value="GST_C_6"/>
    <property type="match status" value="1"/>
</dbReference>
<dbReference type="Gene3D" id="1.20.1050.10">
    <property type="match status" value="1"/>
</dbReference>
<dbReference type="PANTHER" id="PTHR43968">
    <property type="match status" value="1"/>
</dbReference>
<dbReference type="InterPro" id="IPR004045">
    <property type="entry name" value="Glutathione_S-Trfase_N"/>
</dbReference>
<feature type="domain" description="GST N-terminal" evidence="1">
    <location>
        <begin position="6"/>
        <end position="87"/>
    </location>
</feature>
<evidence type="ECO:0000259" key="1">
    <source>
        <dbReference type="PROSITE" id="PS50404"/>
    </source>
</evidence>
<evidence type="ECO:0000313" key="3">
    <source>
        <dbReference type="Proteomes" id="UP000653472"/>
    </source>
</evidence>
<sequence length="208" mass="22981">MAEPAGKMRLYSALPSPYSRRVRVLIEELGLSEQVEEVEIDPYDPPADFLELNPLSKVPVLITEAGEPLLDSNLVSIYLLTRGHGIAALPSGARRWGALRRQYLAEGIMDAAAASTNEKRRPEGIIYQVFLDRQAAAIQRAIARLDAEAGELLQETPTTVEITLGCALGYLDLRMPYLEWRRGHDALAAWYATFSERPSMLKTASQGA</sequence>
<dbReference type="SUPFAM" id="SSF47616">
    <property type="entry name" value="GST C-terminal domain-like"/>
    <property type="match status" value="1"/>
</dbReference>
<dbReference type="AlphaFoldDB" id="A0A969WAH5"/>
<dbReference type="Proteomes" id="UP000653472">
    <property type="component" value="Unassembled WGS sequence"/>
</dbReference>
<gene>
    <name evidence="2" type="ORF">G7Y82_09475</name>
</gene>
<comment type="caution">
    <text evidence="2">The sequence shown here is derived from an EMBL/GenBank/DDBJ whole genome shotgun (WGS) entry which is preliminary data.</text>
</comment>
<dbReference type="Pfam" id="PF13410">
    <property type="entry name" value="GST_C_2"/>
    <property type="match status" value="1"/>
</dbReference>
<dbReference type="InterPro" id="IPR036249">
    <property type="entry name" value="Thioredoxin-like_sf"/>
</dbReference>
<protein>
    <submittedName>
        <fullName evidence="2">Glutathione S-transferase family protein</fullName>
    </submittedName>
</protein>
<dbReference type="GO" id="GO:0005737">
    <property type="term" value="C:cytoplasm"/>
    <property type="evidence" value="ECO:0007669"/>
    <property type="project" value="TreeGrafter"/>
</dbReference>
<dbReference type="SUPFAM" id="SSF52833">
    <property type="entry name" value="Thioredoxin-like"/>
    <property type="match status" value="1"/>
</dbReference>
<keyword evidence="3" id="KW-1185">Reference proteome</keyword>
<proteinExistence type="predicted"/>
<dbReference type="InterPro" id="IPR050983">
    <property type="entry name" value="GST_Omega/HSP26"/>
</dbReference>
<dbReference type="InterPro" id="IPR036282">
    <property type="entry name" value="Glutathione-S-Trfase_C_sf"/>
</dbReference>
<name>A0A969WAH5_9GAMM</name>
<reference evidence="2" key="1">
    <citation type="submission" date="2020-03" db="EMBL/GenBank/DDBJ databases">
        <title>Solimonas marina sp. nov., isolated from deep seawater of the Pacific Ocean.</title>
        <authorList>
            <person name="Liu X."/>
            <person name="Lai Q."/>
            <person name="Sun F."/>
            <person name="Gai Y."/>
            <person name="Li G."/>
            <person name="Shao Z."/>
        </authorList>
    </citation>
    <scope>NUCLEOTIDE SEQUENCE</scope>
    <source>
        <strain evidence="2">C16B3</strain>
    </source>
</reference>
<dbReference type="RefSeq" id="WP_168147800.1">
    <property type="nucleotide sequence ID" value="NZ_JAAVXB010000004.1"/>
</dbReference>
<accession>A0A969WAH5</accession>
<evidence type="ECO:0000313" key="2">
    <source>
        <dbReference type="EMBL" id="NKF22549.1"/>
    </source>
</evidence>
<dbReference type="PROSITE" id="PS50404">
    <property type="entry name" value="GST_NTER"/>
    <property type="match status" value="1"/>
</dbReference>
<dbReference type="Pfam" id="PF13409">
    <property type="entry name" value="GST_N_2"/>
    <property type="match status" value="1"/>
</dbReference>
<dbReference type="PANTHER" id="PTHR43968:SF6">
    <property type="entry name" value="GLUTATHIONE S-TRANSFERASE OMEGA"/>
    <property type="match status" value="1"/>
</dbReference>
<dbReference type="EMBL" id="JAAVXB010000004">
    <property type="protein sequence ID" value="NKF22549.1"/>
    <property type="molecule type" value="Genomic_DNA"/>
</dbReference>
<organism evidence="2 3">
    <name type="scientific">Solimonas marina</name>
    <dbReference type="NCBI Taxonomy" id="2714601"/>
    <lineage>
        <taxon>Bacteria</taxon>
        <taxon>Pseudomonadati</taxon>
        <taxon>Pseudomonadota</taxon>
        <taxon>Gammaproteobacteria</taxon>
        <taxon>Nevskiales</taxon>
        <taxon>Nevskiaceae</taxon>
        <taxon>Solimonas</taxon>
    </lineage>
</organism>
<dbReference type="Gene3D" id="3.40.30.10">
    <property type="entry name" value="Glutaredoxin"/>
    <property type="match status" value="1"/>
</dbReference>